<dbReference type="Proteomes" id="UP001201163">
    <property type="component" value="Unassembled WGS sequence"/>
</dbReference>
<keyword evidence="2" id="KW-1185">Reference proteome</keyword>
<accession>A0AAD4Q3J7</accession>
<sequence>MPEALQTHPQTVYAHFFRQRRGAWYAHLEEAMKAGYNVVLRSLEPEELERG</sequence>
<proteinExistence type="predicted"/>
<dbReference type="AlphaFoldDB" id="A0AAD4Q3J7"/>
<evidence type="ECO:0000313" key="1">
    <source>
        <dbReference type="EMBL" id="KAH8981248.1"/>
    </source>
</evidence>
<reference evidence="1" key="1">
    <citation type="submission" date="2022-01" db="EMBL/GenBank/DDBJ databases">
        <title>Comparative genomics reveals a dynamic genome evolution in the ectomycorrhizal milk-cap (Lactarius) mushrooms.</title>
        <authorList>
            <consortium name="DOE Joint Genome Institute"/>
            <person name="Lebreton A."/>
            <person name="Tang N."/>
            <person name="Kuo A."/>
            <person name="LaButti K."/>
            <person name="Drula E."/>
            <person name="Barry K."/>
            <person name="Clum A."/>
            <person name="Lipzen A."/>
            <person name="Mousain D."/>
            <person name="Ng V."/>
            <person name="Wang R."/>
            <person name="Wang X."/>
            <person name="Dai Y."/>
            <person name="Henrissat B."/>
            <person name="Grigoriev I.V."/>
            <person name="Guerin-Laguette A."/>
            <person name="Yu F."/>
            <person name="Martin F.M."/>
        </authorList>
    </citation>
    <scope>NUCLEOTIDE SEQUENCE</scope>
    <source>
        <strain evidence="1">QP</strain>
    </source>
</reference>
<comment type="caution">
    <text evidence="1">The sequence shown here is derived from an EMBL/GenBank/DDBJ whole genome shotgun (WGS) entry which is preliminary data.</text>
</comment>
<gene>
    <name evidence="1" type="ORF">EDB92DRAFT_1953274</name>
</gene>
<dbReference type="EMBL" id="JAKELL010000119">
    <property type="protein sequence ID" value="KAH8981248.1"/>
    <property type="molecule type" value="Genomic_DNA"/>
</dbReference>
<name>A0AAD4Q3J7_9AGAM</name>
<organism evidence="1 2">
    <name type="scientific">Lactarius akahatsu</name>
    <dbReference type="NCBI Taxonomy" id="416441"/>
    <lineage>
        <taxon>Eukaryota</taxon>
        <taxon>Fungi</taxon>
        <taxon>Dikarya</taxon>
        <taxon>Basidiomycota</taxon>
        <taxon>Agaricomycotina</taxon>
        <taxon>Agaricomycetes</taxon>
        <taxon>Russulales</taxon>
        <taxon>Russulaceae</taxon>
        <taxon>Lactarius</taxon>
    </lineage>
</organism>
<protein>
    <submittedName>
        <fullName evidence="1">Uncharacterized protein</fullName>
    </submittedName>
</protein>
<evidence type="ECO:0000313" key="2">
    <source>
        <dbReference type="Proteomes" id="UP001201163"/>
    </source>
</evidence>